<feature type="non-terminal residue" evidence="1">
    <location>
        <position position="1"/>
    </location>
</feature>
<dbReference type="Proteomes" id="UP000681967">
    <property type="component" value="Unassembled WGS sequence"/>
</dbReference>
<name>A0A8S2L0Q3_9BILA</name>
<evidence type="ECO:0000313" key="1">
    <source>
        <dbReference type="EMBL" id="CAF3880188.1"/>
    </source>
</evidence>
<dbReference type="EMBL" id="CAJOBH010001917">
    <property type="protein sequence ID" value="CAF3880188.1"/>
    <property type="molecule type" value="Genomic_DNA"/>
</dbReference>
<comment type="caution">
    <text evidence="1">The sequence shown here is derived from an EMBL/GenBank/DDBJ whole genome shotgun (WGS) entry which is preliminary data.</text>
</comment>
<proteinExistence type="predicted"/>
<evidence type="ECO:0000313" key="2">
    <source>
        <dbReference type="Proteomes" id="UP000681967"/>
    </source>
</evidence>
<dbReference type="AlphaFoldDB" id="A0A8S2L0Q3"/>
<reference evidence="1" key="1">
    <citation type="submission" date="2021-02" db="EMBL/GenBank/DDBJ databases">
        <authorList>
            <person name="Nowell W R."/>
        </authorList>
    </citation>
    <scope>NUCLEOTIDE SEQUENCE</scope>
</reference>
<sequence>IASKRFLKLYHPKDSFNTFCPISSWNEFLFKGFLKWILANG</sequence>
<organism evidence="1 2">
    <name type="scientific">Rotaria magnacalcarata</name>
    <dbReference type="NCBI Taxonomy" id="392030"/>
    <lineage>
        <taxon>Eukaryota</taxon>
        <taxon>Metazoa</taxon>
        <taxon>Spiralia</taxon>
        <taxon>Gnathifera</taxon>
        <taxon>Rotifera</taxon>
        <taxon>Eurotatoria</taxon>
        <taxon>Bdelloidea</taxon>
        <taxon>Philodinida</taxon>
        <taxon>Philodinidae</taxon>
        <taxon>Rotaria</taxon>
    </lineage>
</organism>
<protein>
    <submittedName>
        <fullName evidence="1">Uncharacterized protein</fullName>
    </submittedName>
</protein>
<gene>
    <name evidence="1" type="ORF">BYL167_LOCUS7405</name>
</gene>
<accession>A0A8S2L0Q3</accession>